<dbReference type="SUPFAM" id="SSF56801">
    <property type="entry name" value="Acetyl-CoA synthetase-like"/>
    <property type="match status" value="1"/>
</dbReference>
<feature type="domain" description="AMP-dependent synthetase/ligase" evidence="1">
    <location>
        <begin position="142"/>
        <end position="547"/>
    </location>
</feature>
<dbReference type="InterPro" id="IPR000873">
    <property type="entry name" value="AMP-dep_synth/lig_dom"/>
</dbReference>
<reference evidence="3" key="3">
    <citation type="journal article" date="2010" name="Genome Res.">
        <title>Population genomic sequencing of Coccidioides fungi reveals recent hybridization and transposon control.</title>
        <authorList>
            <person name="Neafsey D.E."/>
            <person name="Barker B.M."/>
            <person name="Sharpton T.J."/>
            <person name="Stajich J.E."/>
            <person name="Park D.J."/>
            <person name="Whiston E."/>
            <person name="Hung C.-Y."/>
            <person name="McMahan C."/>
            <person name="White J."/>
            <person name="Sykes S."/>
            <person name="Heiman D."/>
            <person name="Young S."/>
            <person name="Zeng Q."/>
            <person name="Abouelleil A."/>
            <person name="Aftuck L."/>
            <person name="Bessette D."/>
            <person name="Brown A."/>
            <person name="FitzGerald M."/>
            <person name="Lui A."/>
            <person name="Macdonald J.P."/>
            <person name="Priest M."/>
            <person name="Orbach M.J."/>
            <person name="Galgiani J.N."/>
            <person name="Kirkland T.N."/>
            <person name="Cole G.T."/>
            <person name="Birren B.W."/>
            <person name="Henn M.R."/>
            <person name="Taylor J.W."/>
            <person name="Rounsley S.D."/>
        </authorList>
    </citation>
    <scope>NUCLEOTIDE SEQUENCE [LARGE SCALE GENOMIC DNA]</scope>
    <source>
        <strain evidence="3">RMSCC 3488</strain>
    </source>
</reference>
<proteinExistence type="predicted"/>
<dbReference type="Pfam" id="PF00501">
    <property type="entry name" value="AMP-binding"/>
    <property type="match status" value="1"/>
</dbReference>
<dbReference type="GO" id="GO:0004467">
    <property type="term" value="F:long-chain fatty acid-CoA ligase activity"/>
    <property type="evidence" value="ECO:0007669"/>
    <property type="project" value="TreeGrafter"/>
</dbReference>
<evidence type="ECO:0000313" key="2">
    <source>
        <dbReference type="EMBL" id="KMM67637.1"/>
    </source>
</evidence>
<dbReference type="OrthoDB" id="4138492at2759"/>
<dbReference type="VEuPathDB" id="FungiDB:CPAG_03970"/>
<name>A0A0J6I845_COCPO</name>
<dbReference type="InterPro" id="IPR042099">
    <property type="entry name" value="ANL_N_sf"/>
</dbReference>
<dbReference type="PANTHER" id="PTHR43272">
    <property type="entry name" value="LONG-CHAIN-FATTY-ACID--COA LIGASE"/>
    <property type="match status" value="1"/>
</dbReference>
<dbReference type="PANTHER" id="PTHR43272:SF11">
    <property type="entry name" value="AMP-DEPENDENT SYNTHETASE_LIGASE DOMAIN-CONTAINING PROTEIN"/>
    <property type="match status" value="1"/>
</dbReference>
<dbReference type="GO" id="GO:0016020">
    <property type="term" value="C:membrane"/>
    <property type="evidence" value="ECO:0007669"/>
    <property type="project" value="TreeGrafter"/>
</dbReference>
<dbReference type="EMBL" id="DS268110">
    <property type="protein sequence ID" value="KMM67637.1"/>
    <property type="molecule type" value="Genomic_DNA"/>
</dbReference>
<gene>
    <name evidence="2" type="ORF">CPAG_03970</name>
</gene>
<dbReference type="Proteomes" id="UP000054567">
    <property type="component" value="Unassembled WGS sequence"/>
</dbReference>
<organism evidence="2 3">
    <name type="scientific">Coccidioides posadasii RMSCC 3488</name>
    <dbReference type="NCBI Taxonomy" id="454284"/>
    <lineage>
        <taxon>Eukaryota</taxon>
        <taxon>Fungi</taxon>
        <taxon>Dikarya</taxon>
        <taxon>Ascomycota</taxon>
        <taxon>Pezizomycotina</taxon>
        <taxon>Eurotiomycetes</taxon>
        <taxon>Eurotiomycetidae</taxon>
        <taxon>Onygenales</taxon>
        <taxon>Onygenaceae</taxon>
        <taxon>Coccidioides</taxon>
    </lineage>
</organism>
<accession>A0A0J6I845</accession>
<dbReference type="Gene3D" id="3.40.50.12780">
    <property type="entry name" value="N-terminal domain of ligase-like"/>
    <property type="match status" value="1"/>
</dbReference>
<reference evidence="2 3" key="1">
    <citation type="submission" date="2007-06" db="EMBL/GenBank/DDBJ databases">
        <title>The Genome Sequence of Coccidioides posadasii RMSCC_3488.</title>
        <authorList>
            <consortium name="Coccidioides Genome Resources Consortium"/>
            <consortium name="The Broad Institute Genome Sequencing Platform"/>
            <person name="Henn M.R."/>
            <person name="Sykes S."/>
            <person name="Young S."/>
            <person name="Jaffe D."/>
            <person name="Berlin A."/>
            <person name="Alvarez P."/>
            <person name="Butler J."/>
            <person name="Gnerre S."/>
            <person name="Grabherr M."/>
            <person name="Mauceli E."/>
            <person name="Brockman W."/>
            <person name="Kodira C."/>
            <person name="Alvarado L."/>
            <person name="Zeng Q."/>
            <person name="Crawford M."/>
            <person name="Antoine C."/>
            <person name="Devon K."/>
            <person name="Galgiani J."/>
            <person name="Orsborn K."/>
            <person name="Lewis M.L."/>
            <person name="Nusbaum C."/>
            <person name="Galagan J."/>
            <person name="Birren B."/>
        </authorList>
    </citation>
    <scope>NUCLEOTIDE SEQUENCE [LARGE SCALE GENOMIC DNA]</scope>
    <source>
        <strain evidence="2 3">RMSCC 3488</strain>
    </source>
</reference>
<evidence type="ECO:0000313" key="3">
    <source>
        <dbReference type="Proteomes" id="UP000054567"/>
    </source>
</evidence>
<dbReference type="GO" id="GO:0005783">
    <property type="term" value="C:endoplasmic reticulum"/>
    <property type="evidence" value="ECO:0007669"/>
    <property type="project" value="TreeGrafter"/>
</dbReference>
<evidence type="ECO:0000259" key="1">
    <source>
        <dbReference type="Pfam" id="PF00501"/>
    </source>
</evidence>
<protein>
    <recommendedName>
        <fullName evidence="1">AMP-dependent synthetase/ligase domain-containing protein</fullName>
    </recommendedName>
</protein>
<dbReference type="AlphaFoldDB" id="A0A0J6I845"/>
<sequence>MASSESLISKLDSLLAQLLADWDIYTTGLATLLVTYVGYVTFFSKDPDAHPFMLARQAAEAPIRQPGESATLRALDAPHGYPLKAGLGVRDPETPKWSYGRNGDLRDIWRSAVKGSLNQDGTPKGKRGKIYTVLGKNVEERSIDEISKEINVLGQYIRDSKAQNVAICLSDSVELLATLFAGAFYGFKITIIPHNLASEELATYLQQAKADLLVAEAGAVDLDVVSKARTSLNNVVWVTKVGNQHLDWSQGPDELGSQIKVAVWQDLVKDSGNSATSELPASDPNVATPSITTLWFPPTGPGSFVEYTAANLISAVGALGSSLPRNELLRDSDLFLSIDSLAHTYSLCWTLAALYANASVALNSVAGEVVDLALATAGISPTVLVASSHTISDYHAQRMGPSMNPITNIGRYFHSRSLDSGVMPTRNWLWDLSSAAPTAGLSLDKLRLLFISHRADGNKQNRLTSDQLTDLRIFTGARVVYALTAQNVAGAVCQTLPYDYRMDTGPSHFGPPTNSVEIKLIGCQENGTNERATEGEIFVTGPSVVSGQSSLGVKARIRDDNTIALCD</sequence>
<reference evidence="3" key="2">
    <citation type="journal article" date="2009" name="Genome Res.">
        <title>Comparative genomic analyses of the human fungal pathogens Coccidioides and their relatives.</title>
        <authorList>
            <person name="Sharpton T.J."/>
            <person name="Stajich J.E."/>
            <person name="Rounsley S.D."/>
            <person name="Gardner M.J."/>
            <person name="Wortman J.R."/>
            <person name="Jordar V.S."/>
            <person name="Maiti R."/>
            <person name="Kodira C.D."/>
            <person name="Neafsey D.E."/>
            <person name="Zeng Q."/>
            <person name="Hung C.-Y."/>
            <person name="McMahan C."/>
            <person name="Muszewska A."/>
            <person name="Grynberg M."/>
            <person name="Mandel M.A."/>
            <person name="Kellner E.M."/>
            <person name="Barker B.M."/>
            <person name="Galgiani J.N."/>
            <person name="Orbach M.J."/>
            <person name="Kirkland T.N."/>
            <person name="Cole G.T."/>
            <person name="Henn M.R."/>
            <person name="Birren B.W."/>
            <person name="Taylor J.W."/>
        </authorList>
    </citation>
    <scope>NUCLEOTIDE SEQUENCE [LARGE SCALE GENOMIC DNA]</scope>
    <source>
        <strain evidence="3">RMSCC 3488</strain>
    </source>
</reference>